<keyword evidence="5" id="KW-0653">Protein transport</keyword>
<dbReference type="InterPro" id="IPR028055">
    <property type="entry name" value="YidC/Oxa/ALB_C"/>
</dbReference>
<comment type="similarity">
    <text evidence="9">Belongs to the OXA1/ALB3/YidC family.</text>
</comment>
<dbReference type="GO" id="GO:0051205">
    <property type="term" value="P:protein insertion into membrane"/>
    <property type="evidence" value="ECO:0007669"/>
    <property type="project" value="TreeGrafter"/>
</dbReference>
<dbReference type="GO" id="GO:0005886">
    <property type="term" value="C:plasma membrane"/>
    <property type="evidence" value="ECO:0007669"/>
    <property type="project" value="UniProtKB-SubCell"/>
</dbReference>
<protein>
    <submittedName>
        <fullName evidence="12">OxaA</fullName>
    </submittedName>
</protein>
<evidence type="ECO:0000256" key="3">
    <source>
        <dbReference type="ARBA" id="ARBA00022475"/>
    </source>
</evidence>
<proteinExistence type="inferred from homology"/>
<evidence type="ECO:0000256" key="6">
    <source>
        <dbReference type="ARBA" id="ARBA00022989"/>
    </source>
</evidence>
<sequence>MDILLGKCGLAFFSINWLNNAFVKFFQVIHSWVHTLFTNPNISYGLTIIVLTLIIRIVLFPLNYKQIKSQVAMTEIQPEIKKLQEKYKNDPQRQQQEMMKLYKEYGVNPLGGCLPLLLQWPILIALFYVFNNLSKIEPSIVNVTFLGVKLMEPAILKPEYWYTWILPIVSALLTYFSTVIMTSKNSDSAQVKQTKMMSGFMTLFVVYMSFKFPTALVLYWITNSLFQIGQTVITQRSQQKKKELVQE</sequence>
<comment type="subcellular location">
    <subcellularLocation>
        <location evidence="1">Cell membrane</location>
        <topology evidence="1">Multi-pass membrane protein</topology>
    </subcellularLocation>
    <subcellularLocation>
        <location evidence="9">Membrane</location>
        <topology evidence="9">Multi-pass membrane protein</topology>
    </subcellularLocation>
</comment>
<evidence type="ECO:0000256" key="9">
    <source>
        <dbReference type="RuleBase" id="RU003945"/>
    </source>
</evidence>
<keyword evidence="2" id="KW-0813">Transport</keyword>
<evidence type="ECO:0000256" key="10">
    <source>
        <dbReference type="SAM" id="Phobius"/>
    </source>
</evidence>
<dbReference type="GO" id="GO:0015031">
    <property type="term" value="P:protein transport"/>
    <property type="evidence" value="ECO:0007669"/>
    <property type="project" value="UniProtKB-KW"/>
</dbReference>
<dbReference type="CDD" id="cd20070">
    <property type="entry name" value="5TM_YidC_Alb3"/>
    <property type="match status" value="1"/>
</dbReference>
<feature type="transmembrane region" description="Helical" evidence="10">
    <location>
        <begin position="107"/>
        <end position="130"/>
    </location>
</feature>
<feature type="transmembrane region" description="Helical" evidence="10">
    <location>
        <begin position="160"/>
        <end position="180"/>
    </location>
</feature>
<dbReference type="PANTHER" id="PTHR12428">
    <property type="entry name" value="OXA1"/>
    <property type="match status" value="1"/>
</dbReference>
<feature type="domain" description="Membrane insertase YidC/Oxa/ALB C-terminal" evidence="11">
    <location>
        <begin position="44"/>
        <end position="236"/>
    </location>
</feature>
<evidence type="ECO:0000313" key="13">
    <source>
        <dbReference type="Proteomes" id="UP000006160"/>
    </source>
</evidence>
<evidence type="ECO:0000256" key="1">
    <source>
        <dbReference type="ARBA" id="ARBA00004651"/>
    </source>
</evidence>
<dbReference type="InterPro" id="IPR047196">
    <property type="entry name" value="YidC_ALB_C"/>
</dbReference>
<evidence type="ECO:0000313" key="12">
    <source>
        <dbReference type="EMBL" id="EES91894.1"/>
    </source>
</evidence>
<organism evidence="12 13">
    <name type="scientific">Clostridium botulinum D str. 1873</name>
    <dbReference type="NCBI Taxonomy" id="592027"/>
    <lineage>
        <taxon>Bacteria</taxon>
        <taxon>Bacillati</taxon>
        <taxon>Bacillota</taxon>
        <taxon>Clostridia</taxon>
        <taxon>Eubacteriales</taxon>
        <taxon>Clostridiaceae</taxon>
        <taxon>Clostridium</taxon>
    </lineage>
</organism>
<dbReference type="AlphaFoldDB" id="A0A9P2G8J9"/>
<gene>
    <name evidence="12" type="ORF">CLG_B2181</name>
</gene>
<dbReference type="RefSeq" id="WP_003374829.1">
    <property type="nucleotide sequence ID" value="NZ_ACSJ01000006.1"/>
</dbReference>
<dbReference type="InterPro" id="IPR001708">
    <property type="entry name" value="YidC/ALB3/OXA1/COX18"/>
</dbReference>
<keyword evidence="4 9" id="KW-0812">Transmembrane</keyword>
<evidence type="ECO:0000256" key="8">
    <source>
        <dbReference type="ARBA" id="ARBA00023186"/>
    </source>
</evidence>
<keyword evidence="8" id="KW-0143">Chaperone</keyword>
<accession>A0A9P2G8J9</accession>
<dbReference type="GeneID" id="66318697"/>
<evidence type="ECO:0000259" key="11">
    <source>
        <dbReference type="Pfam" id="PF02096"/>
    </source>
</evidence>
<feature type="transmembrane region" description="Helical" evidence="10">
    <location>
        <begin position="200"/>
        <end position="221"/>
    </location>
</feature>
<dbReference type="EMBL" id="ACSJ01000006">
    <property type="protein sequence ID" value="EES91894.1"/>
    <property type="molecule type" value="Genomic_DNA"/>
</dbReference>
<keyword evidence="7 10" id="KW-0472">Membrane</keyword>
<evidence type="ECO:0000256" key="7">
    <source>
        <dbReference type="ARBA" id="ARBA00023136"/>
    </source>
</evidence>
<keyword evidence="3" id="KW-1003">Cell membrane</keyword>
<evidence type="ECO:0000256" key="4">
    <source>
        <dbReference type="ARBA" id="ARBA00022692"/>
    </source>
</evidence>
<dbReference type="PANTHER" id="PTHR12428:SF65">
    <property type="entry name" value="CYTOCHROME C OXIDASE ASSEMBLY PROTEIN COX18, MITOCHONDRIAL"/>
    <property type="match status" value="1"/>
</dbReference>
<name>A0A9P2G8J9_CLOBO</name>
<evidence type="ECO:0000256" key="5">
    <source>
        <dbReference type="ARBA" id="ARBA00022927"/>
    </source>
</evidence>
<feature type="transmembrane region" description="Helical" evidence="10">
    <location>
        <begin position="42"/>
        <end position="64"/>
    </location>
</feature>
<dbReference type="Pfam" id="PF02096">
    <property type="entry name" value="60KD_IMP"/>
    <property type="match status" value="1"/>
</dbReference>
<dbReference type="Proteomes" id="UP000006160">
    <property type="component" value="Unassembled WGS sequence"/>
</dbReference>
<dbReference type="GO" id="GO:0032977">
    <property type="term" value="F:membrane insertase activity"/>
    <property type="evidence" value="ECO:0007669"/>
    <property type="project" value="InterPro"/>
</dbReference>
<comment type="caution">
    <text evidence="12">The sequence shown here is derived from an EMBL/GenBank/DDBJ whole genome shotgun (WGS) entry which is preliminary data.</text>
</comment>
<evidence type="ECO:0000256" key="2">
    <source>
        <dbReference type="ARBA" id="ARBA00022448"/>
    </source>
</evidence>
<keyword evidence="6 10" id="KW-1133">Transmembrane helix</keyword>
<reference evidence="12 13" key="1">
    <citation type="submission" date="2009-10" db="EMBL/GenBank/DDBJ databases">
        <authorList>
            <person name="Shrivastava S."/>
            <person name="Brinkac L.B."/>
            <person name="Brown J.L."/>
            <person name="Bruce D.B."/>
            <person name="Detter C."/>
            <person name="Green L.D."/>
            <person name="Munk C.A."/>
            <person name="Rogers Y.C."/>
            <person name="Tapia R."/>
            <person name="Saunders E.S."/>
            <person name="Sims D.R."/>
            <person name="Smith L.A."/>
            <person name="Smith T.J."/>
            <person name="Sutton G."/>
            <person name="Brettin T."/>
        </authorList>
    </citation>
    <scope>NUCLEOTIDE SEQUENCE [LARGE SCALE GENOMIC DNA]</scope>
    <source>
        <strain evidence="13">D str. 1873</strain>
    </source>
</reference>
<dbReference type="NCBIfam" id="TIGR03592">
    <property type="entry name" value="yidC_oxa1_cterm"/>
    <property type="match status" value="1"/>
</dbReference>